<dbReference type="Proteomes" id="UP000014937">
    <property type="component" value="Unassembled WGS sequence"/>
</dbReference>
<accession>R6X7C4</accession>
<comment type="caution">
    <text evidence="1">The sequence shown here is derived from an EMBL/GenBank/DDBJ whole genome shotgun (WGS) entry which is preliminary data.</text>
</comment>
<sequence length="88" mass="9972">MAKKVYITDIKNPSLTRAIRLKCMDCAGTSDNIRDCHICKCPLWAFRFGKGTAAAIRTLSKTYDVCLVDTTKTDYIEELKGKKLKRPQ</sequence>
<dbReference type="AlphaFoldDB" id="R6X7C4"/>
<evidence type="ECO:0000313" key="1">
    <source>
        <dbReference type="EMBL" id="CDD12211.1"/>
    </source>
</evidence>
<proteinExistence type="predicted"/>
<dbReference type="EMBL" id="CBGL010000118">
    <property type="protein sequence ID" value="CDD12211.1"/>
    <property type="molecule type" value="Genomic_DNA"/>
</dbReference>
<dbReference type="RefSeq" id="WP_021719974.1">
    <property type="nucleotide sequence ID" value="NZ_FR892786.1"/>
</dbReference>
<dbReference type="HOGENOM" id="CLU_2466324_0_0_9"/>
<name>R6X7C4_9FIRM</name>
<reference evidence="1" key="1">
    <citation type="submission" date="2012-11" db="EMBL/GenBank/DDBJ databases">
        <title>Dependencies among metagenomic species, viruses, plasmids and units of genetic variation.</title>
        <authorList>
            <person name="Nielsen H.B."/>
            <person name="Almeida M."/>
            <person name="Juncker A.S."/>
            <person name="Rasmussen S."/>
            <person name="Li J."/>
            <person name="Sunagawa S."/>
            <person name="Plichta D."/>
            <person name="Gautier L."/>
            <person name="Le Chatelier E."/>
            <person name="Peletier E."/>
            <person name="Bonde I."/>
            <person name="Nielsen T."/>
            <person name="Manichanh C."/>
            <person name="Arumugam M."/>
            <person name="Batto J."/>
            <person name="Santos M.B.Q.D."/>
            <person name="Blom N."/>
            <person name="Borruel N."/>
            <person name="Burgdorf K.S."/>
            <person name="Boumezbeur F."/>
            <person name="Casellas F."/>
            <person name="Dore J."/>
            <person name="Guarner F."/>
            <person name="Hansen T."/>
            <person name="Hildebrand F."/>
            <person name="Kaas R.S."/>
            <person name="Kennedy S."/>
            <person name="Kristiansen K."/>
            <person name="Kultima J.R."/>
            <person name="Leonard P."/>
            <person name="Levenez F."/>
            <person name="Lund O."/>
            <person name="Moumen B."/>
            <person name="Le Paslier D."/>
            <person name="Pons N."/>
            <person name="Pedersen O."/>
            <person name="Prifti E."/>
            <person name="Qin J."/>
            <person name="Raes J."/>
            <person name="Tap J."/>
            <person name="Tims S."/>
            <person name="Ussery D.W."/>
            <person name="Yamada T."/>
            <person name="MetaHit consortium"/>
            <person name="Renault P."/>
            <person name="Sicheritz-Ponten T."/>
            <person name="Bork P."/>
            <person name="Wang J."/>
            <person name="Brunak S."/>
            <person name="Ehrlich S.D."/>
        </authorList>
    </citation>
    <scope>NUCLEOTIDE SEQUENCE [LARGE SCALE GENOMIC DNA]</scope>
</reference>
<organism evidence="1 2">
    <name type="scientific">Phascolarctobacterium succinatutens CAG:287</name>
    <dbReference type="NCBI Taxonomy" id="1263101"/>
    <lineage>
        <taxon>Bacteria</taxon>
        <taxon>Bacillati</taxon>
        <taxon>Bacillota</taxon>
        <taxon>Negativicutes</taxon>
        <taxon>Acidaminococcales</taxon>
        <taxon>Acidaminococcaceae</taxon>
        <taxon>Phascolarctobacterium</taxon>
    </lineage>
</organism>
<gene>
    <name evidence="1" type="ORF">BN587_00899</name>
</gene>
<protein>
    <submittedName>
        <fullName evidence="1">Uncharacterized protein</fullName>
    </submittedName>
</protein>
<evidence type="ECO:0000313" key="2">
    <source>
        <dbReference type="Proteomes" id="UP000014937"/>
    </source>
</evidence>